<name>A0A919JP98_9ACTN</name>
<dbReference type="Pfam" id="PF08281">
    <property type="entry name" value="Sigma70_r4_2"/>
    <property type="match status" value="1"/>
</dbReference>
<gene>
    <name evidence="8" type="primary">rpoE_21</name>
    <name evidence="8" type="ORF">Ani05nite_63790</name>
</gene>
<accession>A0A919JP98</accession>
<evidence type="ECO:0000256" key="1">
    <source>
        <dbReference type="ARBA" id="ARBA00010641"/>
    </source>
</evidence>
<keyword evidence="3" id="KW-0731">Sigma factor</keyword>
<dbReference type="InterPro" id="IPR013249">
    <property type="entry name" value="RNA_pol_sigma70_r4_t2"/>
</dbReference>
<evidence type="ECO:0000313" key="9">
    <source>
        <dbReference type="Proteomes" id="UP000647172"/>
    </source>
</evidence>
<dbReference type="RefSeq" id="WP_203774537.1">
    <property type="nucleotide sequence ID" value="NZ_BAAAYJ010000108.1"/>
</dbReference>
<dbReference type="InterPro" id="IPR007627">
    <property type="entry name" value="RNA_pol_sigma70_r2"/>
</dbReference>
<dbReference type="InterPro" id="IPR046531">
    <property type="entry name" value="DUF6596"/>
</dbReference>
<dbReference type="GO" id="GO:0003677">
    <property type="term" value="F:DNA binding"/>
    <property type="evidence" value="ECO:0007669"/>
    <property type="project" value="InterPro"/>
</dbReference>
<protein>
    <submittedName>
        <fullName evidence="8">RNA polymerase subunit sigma-24</fullName>
    </submittedName>
</protein>
<dbReference type="Proteomes" id="UP000647172">
    <property type="component" value="Unassembled WGS sequence"/>
</dbReference>
<sequence length="397" mass="42487">MTDAGKAVARAGAEAYPRIVAALIRVTGDWTLAEDCAQEALTLALERWPRDGVPANPGGWLMTVARNKATDVLRRAAVERRKLAELALLTAPAREGEEVVDDRLRLIFTCCHPALALEARVALTLRTVAGVPTADIARAFLVTEPTMTRRLTRAKNKIATAGIPYRVPAGPALAERLPGVLAVLYLLFTRGYDADGEPAFAAEAIRLARLLAELMPREPEITGLLALCLLQHSRRAARRDNDGNLRPLDRQDRSRWDHAAIAEALALLPSTTGPYALQARIAACHTATPTDWPAVAGLYDQLYAQLPTPVVALNRAVAHGYAHDPAAGLRLLAEARAGGALDGYPYAVAAEAELTARAGDTTGAVALFEQAAAVAPSAPERRALLARAEELSREEEP</sequence>
<feature type="domain" description="DUF6596" evidence="7">
    <location>
        <begin position="176"/>
        <end position="268"/>
    </location>
</feature>
<dbReference type="PANTHER" id="PTHR47756:SF2">
    <property type="entry name" value="BLL6612 PROTEIN"/>
    <property type="match status" value="1"/>
</dbReference>
<dbReference type="SUPFAM" id="SSF88946">
    <property type="entry name" value="Sigma2 domain of RNA polymerase sigma factors"/>
    <property type="match status" value="1"/>
</dbReference>
<dbReference type="NCBIfam" id="TIGR02937">
    <property type="entry name" value="sigma70-ECF"/>
    <property type="match status" value="1"/>
</dbReference>
<comment type="caution">
    <text evidence="8">The sequence shown here is derived from an EMBL/GenBank/DDBJ whole genome shotgun (WGS) entry which is preliminary data.</text>
</comment>
<keyword evidence="4" id="KW-0804">Transcription</keyword>
<dbReference type="Pfam" id="PF04542">
    <property type="entry name" value="Sigma70_r2"/>
    <property type="match status" value="1"/>
</dbReference>
<evidence type="ECO:0000256" key="2">
    <source>
        <dbReference type="ARBA" id="ARBA00023015"/>
    </source>
</evidence>
<dbReference type="Pfam" id="PF20239">
    <property type="entry name" value="DUF6596"/>
    <property type="match status" value="1"/>
</dbReference>
<feature type="domain" description="RNA polymerase sigma-70 region 2" evidence="5">
    <location>
        <begin position="16"/>
        <end position="76"/>
    </location>
</feature>
<evidence type="ECO:0000256" key="3">
    <source>
        <dbReference type="ARBA" id="ARBA00023082"/>
    </source>
</evidence>
<proteinExistence type="inferred from homology"/>
<evidence type="ECO:0000259" key="5">
    <source>
        <dbReference type="Pfam" id="PF04542"/>
    </source>
</evidence>
<feature type="domain" description="RNA polymerase sigma factor 70 region 4 type 2" evidence="6">
    <location>
        <begin position="107"/>
        <end position="158"/>
    </location>
</feature>
<dbReference type="InterPro" id="IPR013325">
    <property type="entry name" value="RNA_pol_sigma_r2"/>
</dbReference>
<evidence type="ECO:0000313" key="8">
    <source>
        <dbReference type="EMBL" id="GIE52845.1"/>
    </source>
</evidence>
<dbReference type="Gene3D" id="1.10.1740.10">
    <property type="match status" value="1"/>
</dbReference>
<dbReference type="AlphaFoldDB" id="A0A919JP98"/>
<comment type="similarity">
    <text evidence="1">Belongs to the sigma-70 factor family. ECF subfamily.</text>
</comment>
<reference evidence="8" key="1">
    <citation type="submission" date="2021-01" db="EMBL/GenBank/DDBJ databases">
        <title>Whole genome shotgun sequence of Actinoplanes nipponensis NBRC 14063.</title>
        <authorList>
            <person name="Komaki H."/>
            <person name="Tamura T."/>
        </authorList>
    </citation>
    <scope>NUCLEOTIDE SEQUENCE</scope>
    <source>
        <strain evidence="8">NBRC 14063</strain>
    </source>
</reference>
<organism evidence="8 9">
    <name type="scientific">Actinoplanes nipponensis</name>
    <dbReference type="NCBI Taxonomy" id="135950"/>
    <lineage>
        <taxon>Bacteria</taxon>
        <taxon>Bacillati</taxon>
        <taxon>Actinomycetota</taxon>
        <taxon>Actinomycetes</taxon>
        <taxon>Micromonosporales</taxon>
        <taxon>Micromonosporaceae</taxon>
        <taxon>Actinoplanes</taxon>
    </lineage>
</organism>
<dbReference type="InterPro" id="IPR013324">
    <property type="entry name" value="RNA_pol_sigma_r3/r4-like"/>
</dbReference>
<dbReference type="GO" id="GO:0016987">
    <property type="term" value="F:sigma factor activity"/>
    <property type="evidence" value="ECO:0007669"/>
    <property type="project" value="UniProtKB-KW"/>
</dbReference>
<evidence type="ECO:0000259" key="6">
    <source>
        <dbReference type="Pfam" id="PF08281"/>
    </source>
</evidence>
<dbReference type="GO" id="GO:0006352">
    <property type="term" value="P:DNA-templated transcription initiation"/>
    <property type="evidence" value="ECO:0007669"/>
    <property type="project" value="InterPro"/>
</dbReference>
<keyword evidence="9" id="KW-1185">Reference proteome</keyword>
<dbReference type="InterPro" id="IPR014284">
    <property type="entry name" value="RNA_pol_sigma-70_dom"/>
</dbReference>
<dbReference type="PANTHER" id="PTHR47756">
    <property type="entry name" value="BLL6612 PROTEIN-RELATED"/>
    <property type="match status" value="1"/>
</dbReference>
<evidence type="ECO:0000256" key="4">
    <source>
        <dbReference type="ARBA" id="ARBA00023163"/>
    </source>
</evidence>
<dbReference type="EMBL" id="BOMQ01000075">
    <property type="protein sequence ID" value="GIE52845.1"/>
    <property type="molecule type" value="Genomic_DNA"/>
</dbReference>
<dbReference type="SUPFAM" id="SSF88659">
    <property type="entry name" value="Sigma3 and sigma4 domains of RNA polymerase sigma factors"/>
    <property type="match status" value="1"/>
</dbReference>
<evidence type="ECO:0000259" key="7">
    <source>
        <dbReference type="Pfam" id="PF20239"/>
    </source>
</evidence>
<keyword evidence="2" id="KW-0805">Transcription regulation</keyword>